<dbReference type="AlphaFoldDB" id="A0A1G4E936"/>
<feature type="non-terminal residue" evidence="2">
    <location>
        <position position="227"/>
    </location>
</feature>
<keyword evidence="1" id="KW-1133">Transmembrane helix</keyword>
<dbReference type="VEuPathDB" id="PlasmoDB:PVW1_070045200"/>
<dbReference type="Pfam" id="PF12420">
    <property type="entry name" value="DUF3671"/>
    <property type="match status" value="1"/>
</dbReference>
<gene>
    <name evidence="2" type="ORF">PVC01_000065000</name>
</gene>
<dbReference type="VEuPathDB" id="PlasmoDB:PVP01_0006530"/>
<evidence type="ECO:0000313" key="3">
    <source>
        <dbReference type="Proteomes" id="UP000305196"/>
    </source>
</evidence>
<reference evidence="2 3" key="1">
    <citation type="submission" date="2016-07" db="EMBL/GenBank/DDBJ databases">
        <authorList>
            <consortium name="Pathogen Informatics"/>
        </authorList>
    </citation>
    <scope>NUCLEOTIDE SEQUENCE [LARGE SCALE GENOMIC DNA]</scope>
</reference>
<evidence type="ECO:0008006" key="4">
    <source>
        <dbReference type="Google" id="ProtNLM"/>
    </source>
</evidence>
<name>A0A1G4E936_PLAVI</name>
<organism evidence="2 3">
    <name type="scientific">Plasmodium vivax</name>
    <name type="common">malaria parasite P. vivax</name>
    <dbReference type="NCBI Taxonomy" id="5855"/>
    <lineage>
        <taxon>Eukaryota</taxon>
        <taxon>Sar</taxon>
        <taxon>Alveolata</taxon>
        <taxon>Apicomplexa</taxon>
        <taxon>Aconoidasida</taxon>
        <taxon>Haemosporida</taxon>
        <taxon>Plasmodiidae</taxon>
        <taxon>Plasmodium</taxon>
        <taxon>Plasmodium (Plasmodium)</taxon>
    </lineage>
</organism>
<dbReference type="Proteomes" id="UP000305196">
    <property type="component" value="Unassembled WGS sequence"/>
</dbReference>
<evidence type="ECO:0000256" key="1">
    <source>
        <dbReference type="SAM" id="Phobius"/>
    </source>
</evidence>
<protein>
    <recommendedName>
        <fullName evidence="4">VIR protein</fullName>
    </recommendedName>
</protein>
<evidence type="ECO:0000313" key="2">
    <source>
        <dbReference type="EMBL" id="SCA81887.1"/>
    </source>
</evidence>
<keyword evidence="1" id="KW-0472">Membrane</keyword>
<dbReference type="InterPro" id="IPR022139">
    <property type="entry name" value="Fam-L/Fam-M-like_plasmodium"/>
</dbReference>
<feature type="transmembrane region" description="Helical" evidence="1">
    <location>
        <begin position="126"/>
        <end position="146"/>
    </location>
</feature>
<accession>A0A1G4E936</accession>
<feature type="non-terminal residue" evidence="2">
    <location>
        <position position="1"/>
    </location>
</feature>
<dbReference type="VEuPathDB" id="PlasmoDB:PVPAM_060005600"/>
<sequence length="227" mass="26751">RNCLEYGKKLDISLDLRPHRLLTKYEEQNELMNTRLQYKTNDNRQHQKLINGRDNNTYEKLKRGKPNNVEAYLNSFKYRHSKKSGLKKLDCYCEKKLFNSFNKIVSLAEEKKFSKKRIKKILYKKYGIPFIIISLLPLLVVILPIVVPDGDHIERKCEITLKNTSKSQNNINFGDFKSISHKSCNKIPYACTYLNNLFFIALALIIVSFIIYTFIKVNKYQRIRSGM</sequence>
<feature type="transmembrane region" description="Helical" evidence="1">
    <location>
        <begin position="197"/>
        <end position="215"/>
    </location>
</feature>
<proteinExistence type="predicted"/>
<keyword evidence="1" id="KW-0812">Transmembrane</keyword>
<dbReference type="EMBL" id="FLYI01000175">
    <property type="protein sequence ID" value="SCA81887.1"/>
    <property type="molecule type" value="Genomic_DNA"/>
</dbReference>